<reference evidence="1" key="1">
    <citation type="submission" date="2022-04" db="EMBL/GenBank/DDBJ databases">
        <title>Genome of the entomopathogenic fungus Entomophthora muscae.</title>
        <authorList>
            <person name="Elya C."/>
            <person name="Lovett B.R."/>
            <person name="Lee E."/>
            <person name="Macias A.M."/>
            <person name="Hajek A.E."/>
            <person name="De Bivort B.L."/>
            <person name="Kasson M.T."/>
            <person name="De Fine Licht H.H."/>
            <person name="Stajich J.E."/>
        </authorList>
    </citation>
    <scope>NUCLEOTIDE SEQUENCE</scope>
    <source>
        <strain evidence="1">Berkeley</strain>
    </source>
</reference>
<name>A0ACC2RYK4_9FUNG</name>
<sequence length="85" mass="8955">MGIEPTPLSGVIVMLIAIPTENNAENALLDGRDHVAAKVLGKTVQAIVQAAEIMVGRQASGQVTVQAVEGCRQGSNRENQNFKSI</sequence>
<comment type="caution">
    <text evidence="1">The sequence shown here is derived from an EMBL/GenBank/DDBJ whole genome shotgun (WGS) entry which is preliminary data.</text>
</comment>
<gene>
    <name evidence="1" type="ORF">DSO57_1007083</name>
</gene>
<proteinExistence type="predicted"/>
<evidence type="ECO:0000313" key="1">
    <source>
        <dbReference type="EMBL" id="KAJ9055171.1"/>
    </source>
</evidence>
<protein>
    <submittedName>
        <fullName evidence="1">Uncharacterized protein</fullName>
    </submittedName>
</protein>
<keyword evidence="2" id="KW-1185">Reference proteome</keyword>
<accession>A0ACC2RYK4</accession>
<dbReference type="EMBL" id="QTSX02006410">
    <property type="protein sequence ID" value="KAJ9055171.1"/>
    <property type="molecule type" value="Genomic_DNA"/>
</dbReference>
<evidence type="ECO:0000313" key="2">
    <source>
        <dbReference type="Proteomes" id="UP001165960"/>
    </source>
</evidence>
<organism evidence="1 2">
    <name type="scientific">Entomophthora muscae</name>
    <dbReference type="NCBI Taxonomy" id="34485"/>
    <lineage>
        <taxon>Eukaryota</taxon>
        <taxon>Fungi</taxon>
        <taxon>Fungi incertae sedis</taxon>
        <taxon>Zoopagomycota</taxon>
        <taxon>Entomophthoromycotina</taxon>
        <taxon>Entomophthoromycetes</taxon>
        <taxon>Entomophthorales</taxon>
        <taxon>Entomophthoraceae</taxon>
        <taxon>Entomophthora</taxon>
    </lineage>
</organism>
<dbReference type="Proteomes" id="UP001165960">
    <property type="component" value="Unassembled WGS sequence"/>
</dbReference>